<dbReference type="AlphaFoldDB" id="A0A939EG43"/>
<name>A0A939EG43_9HYPH</name>
<evidence type="ECO:0008006" key="4">
    <source>
        <dbReference type="Google" id="ProtNLM"/>
    </source>
</evidence>
<feature type="chain" id="PRO_5036898046" description="Tat pathway signal sequence domain protein" evidence="1">
    <location>
        <begin position="21"/>
        <end position="139"/>
    </location>
</feature>
<dbReference type="EMBL" id="JAEKJZ010000004">
    <property type="protein sequence ID" value="MBN9672289.1"/>
    <property type="molecule type" value="Genomic_DNA"/>
</dbReference>
<evidence type="ECO:0000313" key="3">
    <source>
        <dbReference type="Proteomes" id="UP000664096"/>
    </source>
</evidence>
<reference evidence="2" key="1">
    <citation type="submission" date="2020-12" db="EMBL/GenBank/DDBJ databases">
        <title>Oil enriched cultivation method for isolating marine PHA-producing bacteria.</title>
        <authorList>
            <person name="Zheng W."/>
            <person name="Yu S."/>
            <person name="Huang Y."/>
        </authorList>
    </citation>
    <scope>NUCLEOTIDE SEQUENCE</scope>
    <source>
        <strain evidence="2">SY-2-12</strain>
    </source>
</reference>
<dbReference type="Proteomes" id="UP000664096">
    <property type="component" value="Unassembled WGS sequence"/>
</dbReference>
<gene>
    <name evidence="2" type="ORF">JF539_18190</name>
</gene>
<accession>A0A939EG43</accession>
<comment type="caution">
    <text evidence="2">The sequence shown here is derived from an EMBL/GenBank/DDBJ whole genome shotgun (WGS) entry which is preliminary data.</text>
</comment>
<protein>
    <recommendedName>
        <fullName evidence="4">Tat pathway signal sequence domain protein</fullName>
    </recommendedName>
</protein>
<proteinExistence type="predicted"/>
<keyword evidence="1" id="KW-0732">Signal</keyword>
<evidence type="ECO:0000256" key="1">
    <source>
        <dbReference type="SAM" id="SignalP"/>
    </source>
</evidence>
<evidence type="ECO:0000313" key="2">
    <source>
        <dbReference type="EMBL" id="MBN9672289.1"/>
    </source>
</evidence>
<organism evidence="2 3">
    <name type="scientific">Roseibium aggregatum</name>
    <dbReference type="NCBI Taxonomy" id="187304"/>
    <lineage>
        <taxon>Bacteria</taxon>
        <taxon>Pseudomonadati</taxon>
        <taxon>Pseudomonadota</taxon>
        <taxon>Alphaproteobacteria</taxon>
        <taxon>Hyphomicrobiales</taxon>
        <taxon>Stappiaceae</taxon>
        <taxon>Roseibium</taxon>
    </lineage>
</organism>
<feature type="signal peptide" evidence="1">
    <location>
        <begin position="1"/>
        <end position="20"/>
    </location>
</feature>
<dbReference type="RefSeq" id="WP_207142144.1">
    <property type="nucleotide sequence ID" value="NZ_JAEKJZ010000004.1"/>
</dbReference>
<sequence>MKRILASSLMMACLAVSAAAAQSAEAIAIQLNTAATVGDSCRLTFVIRNDLGEGVQALGLDLVMFDKSEGVSGYAAIDFGELPPGKTRVRQYDVAKGDCANISRVLLNEVRACEIPGDAAKDCLSLLQITSRSEIELIL</sequence>